<accession>A0A1I5XGU7</accession>
<dbReference type="InterPro" id="IPR050708">
    <property type="entry name" value="T6SS_VgrG/RHS"/>
</dbReference>
<dbReference type="OrthoDB" id="2972467at2"/>
<keyword evidence="4" id="KW-1185">Reference proteome</keyword>
<proteinExistence type="predicted"/>
<dbReference type="NCBIfam" id="TIGR03696">
    <property type="entry name" value="Rhs_assc_core"/>
    <property type="match status" value="1"/>
</dbReference>
<organism evidence="3 4">
    <name type="scientific">Parafilimonas terrae</name>
    <dbReference type="NCBI Taxonomy" id="1465490"/>
    <lineage>
        <taxon>Bacteria</taxon>
        <taxon>Pseudomonadati</taxon>
        <taxon>Bacteroidota</taxon>
        <taxon>Chitinophagia</taxon>
        <taxon>Chitinophagales</taxon>
        <taxon>Chitinophagaceae</taxon>
        <taxon>Parafilimonas</taxon>
    </lineage>
</organism>
<evidence type="ECO:0000259" key="2">
    <source>
        <dbReference type="Pfam" id="PF20041"/>
    </source>
</evidence>
<gene>
    <name evidence="3" type="ORF">SAMN05444277_108185</name>
</gene>
<dbReference type="NCBIfam" id="TIGR01643">
    <property type="entry name" value="YD_repeat_2x"/>
    <property type="match status" value="1"/>
</dbReference>
<sequence length="2919" mass="322279">MFKFSEKIHLRLLIILILNVTVFSARASEDVPIIKVLDGSQGQLKTDSSITVNDDYQSALAAGKIEAGAYSRNAVTLRINEAATYQLTTGFVASVTVRIVYTSDMVQYDSVEKTLVINYDTSSIYANSRSFVFSGAHSVSVRVLAISLKRNGTDLAGTDADNTLSSLLLENSITRSPEYTFNCSSHNLVAIVATAVDGSGPADLDNTSTKHVYVSWPVVNGADEYDVEWTYIDSSALANNLYGSPLNKQLIFENNATRATVTGITTRIPLIYSGAGSVFIRVRPVHIINGRRITGKWSSERNPTLGLGRYNFSGHEPRLNWQSEVTFAEDGKKNVTVQYFDGSLRSRQAVSKDYGGMLSIVAETKYDYQGRPSLQVMPAPNFLSAMLNYKHVPNLTTDNNEYEKSVYDSAAGGSLCDVAAPAMGELIGAANYYSSQSLYYTNPNSLYERSMDFVPKANGYVFSQTVYTQDNTGRISRQGGVGQQFQVGNHDTRYYYGSASQEELDALFGTSVGNSSHYFKNMVQDANGQVSVSYTDMHGRTIATALAGNAPDNIQKLENFDSSSIIETLIDPSGVQVEDGAVTSKKSLLVPAKGDYVFNYALDPQSLGLANCQGVPICYDCLYDLQITITDDCNNKNFDGQPFDTLISNLSLPVPDTTCTNNPSAFNVTFTLPLEIGNYEITKTLRISKRAKDYYRDSVFMKKNTCVSLDSMISYQFSLINNAACKPTCETCMQSLGTWAQFRSSYMTSAGIPVTDTAKYRSEALAAYQEAISNCNVLCNYNAPTENDIRKSMLLDMTAPSGQYADLAKSTDEYSVFYADEDADDEQAVPLYARPGVNYLDEYGRQELVYNSATGTYVKPNELSAEEFSENFKPSWANALLSYHPEYCKLLQYELYNSSYQWDKKMQSIDTYSSASGSGYFTPTANTAAKDSFALMSTANLNQLNDSLNNYRHVQINGTGPTYTVSLWTMASMVTRCISGDDAQRQSCMENFIQHPIDSTFNSNWCTGDLNMAWRNFREMYLNIKREIIDGRIKNANCPQTPSAATLIAASHYPNFNEVNDAVSQNNLDYNVSSAESEDVKNATGSFYQSNCEAYATTWMQQLRTCVEYNQAAYDEIIPKLVAVCTKGSDVDHPYGSSSISPDSSYEYKSFEEVLTAYNQAHGITNTVNCNADLILQPKPYNQQQVYYRKPVWSKPSDCECETISSLYADYNAFKSGAETFSAYIKRTTDNDITQGALDTLRSMCNGSFSCNYLSKPIILPAALQCDKGDICISCEEFSVAYNQYKEKYPSKIPALPANDTAQVKINTLFTNYMNSRLGLGKPTVEYLDFMAQCSINVGNLVQQELPDVNKINTDVIPSFTIPNTPQSGECWNGTATSFSVKDSGYCVYGDNTQGSGMLFVIRPKSGEKFCYEAQSVAVELWFYRYSDHDLKSEGMFNISPANDKVCVLRSDFDLEGSANDYNMYGVCGTLPSCETTLPCTAETSDYEFIDLGTCSGQSSSTSRKIRIKPKAGKQICSGDSIVYLSVYYKTGTTTGEFKKSARIYADTGYTDICVTYLPSGFSLSNIVVCGPSLCDSTSNGGDSTGCYPVTDFHFEQRNFTETGSDPDECSIKTYDAYLVHNGEPVPATIKVPIKRKKTTLLNPSGGGSYSGTSITYFDTVTIQAGHSEAYIGNFTQADRMTEGTLTEDCLEITNVFSFSDSTQLVCGVPDQPGFCDSLHSIVDSFKIFYAGLANPKPDCKTSFASYYNSRKGTSYTFDDIQDISFSRCGAFLPVCPQTSGPKLCGKEVIYPPATIEEIDNCSDNEFFAVSTATERYIAYTDSLKNVFDTAYRNKCLQAYKYETFTVSHSIKEYHYTLYYYDQAGNLLQTIPPDAVVPNRSVTFLNQVKQKRAEGDTLTPAHIYTLATNYRYNSLNQVVMQKTPDAGTSSFYYDRLGRLVLSKNAKQATANNYSYTSYDAIGRITETGQLTSSATMNRTVSKKPAQLTTWLNNAKNTREQITQTVYDLLYAPIEGTVLNAKNLRNRVAYSAVYETATKQTQLKNAAATYYSYDIMGNVDTLVQDFTFGNGNRFFKKVIYNYDLISGKVNSIIYQKDQPDVFYHRYTYDFANKLTNVETSDDSITWENDAFYNYYAHGPLARMVVGEQQVQGMDYAYTLQGWLKGINSTSPGTKFDIGADGRAAEYAPNAMIGRDVFGLALYYYGQSDYSAIKRTNLEQPFANADPLNASFSPLYNGNIAAMSTNFNDVPVNGTNIKPLLYAYQYDQLNRLVQMRAFKNSIGFTNVSNIWSPVAVDDFGEDAAYDANGNITRYRRYGSKSVNLVSATVMDSLSYKYNAGTNQLNYIKDKIGVNAYTTDIDNQSADNYSYDAIGNLTADVKEGISSIEWTVYGKIKTINKTDGTTITYKYDAAGNRVSKTVGNVESWYVRDASGNILSIYTAGDASVNNGHLTWSEADIYGSSRLGTYTPNKDMTVTPPAKEDLPTLGEVGYFATFTRGQKHYELTNHLGNVLAVISDKKIQVSSDNVTVSFCKAYIESANDYYPGGMQMPMRTYTATSSLSYRYGFNGKEKDNEVKGEGNQYDYGFRIYDPRVVRFLSVDPITKKYPWYTPYQFAGNSPIKNIDLDGLEPAGNQSDWEVVPGSVNVYTASHVTEKGKTVLTRAEQQLVKDKTGAKYWVTHHQWVETVDGISSTANDYSWYNEDPKIKLPGKDVGRWQRFETDIIKEQKGNWQMADNIGKVTFGAALVGTALPVAAYTGGSLWALNNPLTRVGLTKALVGGLSDIAGQKTVNSDNPINWYSVGASSLFGNPWIGSAVGSLKTRSINGKYSWSSAEAIATTTILGGIAGSIGGKAGLSYPADATYRSIGNLSVRGSVNLLPSYWSNIGGNVSSSAAVNAFSSTTSSNQNSNENQTNNQKPSY</sequence>
<evidence type="ECO:0000313" key="3">
    <source>
        <dbReference type="EMBL" id="SFQ31185.1"/>
    </source>
</evidence>
<dbReference type="Pfam" id="PF20041">
    <property type="entry name" value="DUF6443"/>
    <property type="match status" value="1"/>
</dbReference>
<dbReference type="Proteomes" id="UP000199031">
    <property type="component" value="Unassembled WGS sequence"/>
</dbReference>
<dbReference type="STRING" id="1465490.SAMN05444277_108185"/>
<dbReference type="InterPro" id="IPR006530">
    <property type="entry name" value="YD"/>
</dbReference>
<dbReference type="RefSeq" id="WP_090659706.1">
    <property type="nucleotide sequence ID" value="NZ_FOXQ01000008.1"/>
</dbReference>
<dbReference type="InterPro" id="IPR022385">
    <property type="entry name" value="Rhs_assc_core"/>
</dbReference>
<dbReference type="Gene3D" id="2.180.10.10">
    <property type="entry name" value="RHS repeat-associated core"/>
    <property type="match status" value="1"/>
</dbReference>
<evidence type="ECO:0000313" key="4">
    <source>
        <dbReference type="Proteomes" id="UP000199031"/>
    </source>
</evidence>
<protein>
    <submittedName>
        <fullName evidence="3">RHS repeat-associated core domain-containing protein</fullName>
    </submittedName>
</protein>
<evidence type="ECO:0000256" key="1">
    <source>
        <dbReference type="SAM" id="MobiDB-lite"/>
    </source>
</evidence>
<dbReference type="PANTHER" id="PTHR32305:SF15">
    <property type="entry name" value="PROTEIN RHSA-RELATED"/>
    <property type="match status" value="1"/>
</dbReference>
<dbReference type="InterPro" id="IPR045619">
    <property type="entry name" value="DUF6443"/>
</dbReference>
<reference evidence="3 4" key="1">
    <citation type="submission" date="2016-10" db="EMBL/GenBank/DDBJ databases">
        <authorList>
            <person name="de Groot N.N."/>
        </authorList>
    </citation>
    <scope>NUCLEOTIDE SEQUENCE [LARGE SCALE GENOMIC DNA]</scope>
    <source>
        <strain evidence="3 4">DSM 28286</strain>
    </source>
</reference>
<feature type="region of interest" description="Disordered" evidence="1">
    <location>
        <begin position="2898"/>
        <end position="2919"/>
    </location>
</feature>
<dbReference type="PANTHER" id="PTHR32305">
    <property type="match status" value="1"/>
</dbReference>
<dbReference type="EMBL" id="FOXQ01000008">
    <property type="protein sequence ID" value="SFQ31185.1"/>
    <property type="molecule type" value="Genomic_DNA"/>
</dbReference>
<name>A0A1I5XGU7_9BACT</name>
<feature type="domain" description="DUF6443" evidence="2">
    <location>
        <begin position="325"/>
        <end position="403"/>
    </location>
</feature>